<dbReference type="GO" id="GO:0005525">
    <property type="term" value="F:GTP binding"/>
    <property type="evidence" value="ECO:0007669"/>
    <property type="project" value="InterPro"/>
</dbReference>
<reference evidence="4" key="1">
    <citation type="submission" date="2018-05" db="EMBL/GenBank/DDBJ databases">
        <authorList>
            <person name="Li Y."/>
        </authorList>
    </citation>
    <scope>NUCLEOTIDE SEQUENCE [LARGE SCALE GENOMIC DNA]</scope>
    <source>
        <strain evidence="4">sk1b4</strain>
    </source>
</reference>
<keyword evidence="1" id="KW-0472">Membrane</keyword>
<gene>
    <name evidence="3" type="ORF">DD236_09475</name>
</gene>
<evidence type="ECO:0000313" key="3">
    <source>
        <dbReference type="EMBL" id="PWF25669.1"/>
    </source>
</evidence>
<evidence type="ECO:0000259" key="2">
    <source>
        <dbReference type="Pfam" id="PF01926"/>
    </source>
</evidence>
<proteinExistence type="predicted"/>
<comment type="caution">
    <text evidence="3">The sequence shown here is derived from an EMBL/GenBank/DDBJ whole genome shotgun (WGS) entry which is preliminary data.</text>
</comment>
<dbReference type="GO" id="GO:0000028">
    <property type="term" value="P:ribosomal small subunit assembly"/>
    <property type="evidence" value="ECO:0007669"/>
    <property type="project" value="TreeGrafter"/>
</dbReference>
<dbReference type="GO" id="GO:0043024">
    <property type="term" value="F:ribosomal small subunit binding"/>
    <property type="evidence" value="ECO:0007669"/>
    <property type="project" value="TreeGrafter"/>
</dbReference>
<dbReference type="AlphaFoldDB" id="A0A2V1K7N4"/>
<organism evidence="3 4">
    <name type="scientific">Ancrocorticia populi</name>
    <dbReference type="NCBI Taxonomy" id="2175228"/>
    <lineage>
        <taxon>Bacteria</taxon>
        <taxon>Bacillati</taxon>
        <taxon>Actinomycetota</taxon>
        <taxon>Actinomycetes</taxon>
        <taxon>Actinomycetales</taxon>
        <taxon>Actinomycetaceae</taxon>
        <taxon>Ancrocorticia</taxon>
    </lineage>
</organism>
<dbReference type="InterPro" id="IPR005662">
    <property type="entry name" value="GTPase_Era-like"/>
</dbReference>
<dbReference type="InterPro" id="IPR006073">
    <property type="entry name" value="GTP-bd"/>
</dbReference>
<dbReference type="InterPro" id="IPR027417">
    <property type="entry name" value="P-loop_NTPase"/>
</dbReference>
<keyword evidence="1" id="KW-0812">Transmembrane</keyword>
<name>A0A2V1K7N4_9ACTO</name>
<evidence type="ECO:0000313" key="4">
    <source>
        <dbReference type="Proteomes" id="UP000245283"/>
    </source>
</evidence>
<evidence type="ECO:0000256" key="1">
    <source>
        <dbReference type="SAM" id="Phobius"/>
    </source>
</evidence>
<dbReference type="OrthoDB" id="974105at2"/>
<dbReference type="PANTHER" id="PTHR42698">
    <property type="entry name" value="GTPASE ERA"/>
    <property type="match status" value="1"/>
</dbReference>
<feature type="transmembrane region" description="Helical" evidence="1">
    <location>
        <begin position="384"/>
        <end position="404"/>
    </location>
</feature>
<feature type="transmembrane region" description="Helical" evidence="1">
    <location>
        <begin position="410"/>
        <end position="430"/>
    </location>
</feature>
<dbReference type="GO" id="GO:0019843">
    <property type="term" value="F:rRNA binding"/>
    <property type="evidence" value="ECO:0007669"/>
    <property type="project" value="TreeGrafter"/>
</dbReference>
<protein>
    <recommendedName>
        <fullName evidence="2">G domain-containing protein</fullName>
    </recommendedName>
</protein>
<accession>A0A2V1K7N4</accession>
<dbReference type="SUPFAM" id="SSF52540">
    <property type="entry name" value="P-loop containing nucleoside triphosphate hydrolases"/>
    <property type="match status" value="1"/>
</dbReference>
<feature type="domain" description="G" evidence="2">
    <location>
        <begin position="59"/>
        <end position="197"/>
    </location>
</feature>
<dbReference type="Pfam" id="PF01926">
    <property type="entry name" value="MMR_HSR1"/>
    <property type="match status" value="1"/>
</dbReference>
<dbReference type="GO" id="GO:0005829">
    <property type="term" value="C:cytosol"/>
    <property type="evidence" value="ECO:0007669"/>
    <property type="project" value="TreeGrafter"/>
</dbReference>
<sequence length="481" mass="51146">MPDNQDVNVSSILERISELDEAISVGGDYLDPYVAARAQKELHVARERLNAGMGLTVAALAGGTGSGKSTLFNALTGLDFAQTGDIRPTTHDPSACVWNADAGSLLDMIGVPRDRRIAYESILTAGDHDLDSLVLVDLPDHDSVDMAHSAAVGRILPKVDVLIWVLDPQKYADHLIHESYLAAMRQRKEQMIVVLNQTDAVPSHSVDDLVNDVELLLERDGLAGVPVFATSAKTNEGLAPLKDHLHHAVQHTEAALYTASAELESIRERVAAGVGSEEADVQGEFFNDLNDQLVVASGIPAVEASLRQAGTNTSSTVITKPEQPSAATIVAARDAWLAHVKSGLPTPWKNALDSAVPESEVIRRNLGSKIRGVAIPKVSRAKMWGLLAGLVVFAACVALAVLGIPSDTTSVRLAVAGAGLIVGFTCFIGGRHSQRKSGERCAQEFGKAARSAVFSATTEQLVSPSRTVLDRHRTARQALQA</sequence>
<keyword evidence="1" id="KW-1133">Transmembrane helix</keyword>
<dbReference type="Gene3D" id="3.40.50.300">
    <property type="entry name" value="P-loop containing nucleotide triphosphate hydrolases"/>
    <property type="match status" value="1"/>
</dbReference>
<dbReference type="Proteomes" id="UP000245283">
    <property type="component" value="Unassembled WGS sequence"/>
</dbReference>
<dbReference type="EMBL" id="QETB01000005">
    <property type="protein sequence ID" value="PWF25669.1"/>
    <property type="molecule type" value="Genomic_DNA"/>
</dbReference>
<dbReference type="PANTHER" id="PTHR42698:SF1">
    <property type="entry name" value="GTPASE ERA, MITOCHONDRIAL"/>
    <property type="match status" value="1"/>
</dbReference>
<keyword evidence="4" id="KW-1185">Reference proteome</keyword>
<dbReference type="RefSeq" id="WP_109094158.1">
    <property type="nucleotide sequence ID" value="NZ_QETB01000005.1"/>
</dbReference>